<accession>A0A927JAM0</accession>
<feature type="domain" description="ATP-grasp" evidence="3">
    <location>
        <begin position="691"/>
        <end position="728"/>
    </location>
</feature>
<dbReference type="SUPFAM" id="SSF51735">
    <property type="entry name" value="NAD(P)-binding Rossmann-fold domains"/>
    <property type="match status" value="1"/>
</dbReference>
<dbReference type="InterPro" id="IPR016181">
    <property type="entry name" value="Acyl_CoA_acyltransferase"/>
</dbReference>
<dbReference type="SMART" id="SM00881">
    <property type="entry name" value="CoA_binding"/>
    <property type="match status" value="1"/>
</dbReference>
<dbReference type="InterPro" id="IPR011761">
    <property type="entry name" value="ATP-grasp"/>
</dbReference>
<dbReference type="EMBL" id="JACYWE010000001">
    <property type="protein sequence ID" value="MBD8505380.1"/>
    <property type="molecule type" value="Genomic_DNA"/>
</dbReference>
<feature type="compositionally biased region" description="Low complexity" evidence="2">
    <location>
        <begin position="7"/>
        <end position="23"/>
    </location>
</feature>
<organism evidence="5 6">
    <name type="scientific">Lolliginicoccus lacisalsi</name>
    <dbReference type="NCBI Taxonomy" id="2742202"/>
    <lineage>
        <taxon>Bacteria</taxon>
        <taxon>Bacillati</taxon>
        <taxon>Actinomycetota</taxon>
        <taxon>Actinomycetes</taxon>
        <taxon>Mycobacteriales</taxon>
        <taxon>Hoyosellaceae</taxon>
        <taxon>Lolliginicoccus</taxon>
    </lineage>
</organism>
<dbReference type="GO" id="GO:0046872">
    <property type="term" value="F:metal ion binding"/>
    <property type="evidence" value="ECO:0007669"/>
    <property type="project" value="InterPro"/>
</dbReference>
<sequence length="905" mass="96236">MIPVTEPASTPSPSSGSGQDPGPAAVPYPPEWEADVLASDGGTVYLRPIAPEDAERLVRFHEGLSERTRYLRYFGPYPRMPERDVHRFTHVDHRDRVSFVLNLGDDIIGVGLYERMSRDEDSASAEVAFVIADEHQGRGLGSILLEHLANAAAQNGFTRFEAEVLSENRGMISVFRDAGYEVSRSYDGSIVHLEFDIDPTEARLAVRDSRERVSEARSVGNVLHPRSIAVIGASADVTKVGGVVLRNLLAAGFTGPVFPVNPERRSVHGVRAYPTVREIPDEVDLAVVAVPAPLIDEVLDDCLAKRVKALVVVSAGFGESGPDGIAAERRLVRAARAHGMRVIGPNALGVINTDPAVGMNASLVPVLPPPGRVGFFCQSGALGIAILDTARRRQLGLSAFVSAGNRADVSGNDLLQYWDSDPRTEVVLLYLESFGNPRKFSRIARRVARAKPVIAVKSGRHAAPFALAATGVTLDDDSVRALFEQSGVVQVDSISDLFDCALLFSYQPLPTGPRVAVVGNSTALGVLTVDAARGAGLEAFEPLDVGPHAAPEDLASALSAAMADPAIDAVIVVFVPPVALPTAPYAAALRAASLGAGKPIITTFLGGEGIPDDLVVRDASGAPVRGSVPSYPGPERAVAALSRAWRYARWRNAPASKVVRPDGIDEARARELCEEWLPAAPGGWLEDHQAQELLGCYGLGIVEYRDVEDPEEAIDAAAEMGYPVAVKALGSEWEFRTDLLGVRLDLTRAESVRVAYWEITRIIGEKRVRVQRMAPKGIACVVGLQDDPSFGTLIRFGIAGVISELVGDRAFGVPPLTEDSAWSLVNGPRLAPLLEGYRGAPLADKAALVEVLQRVSALAVDLPGVREVSLHPVLAAPGGAAILGARVRIGDDPSAGGDGSPRRLR</sequence>
<dbReference type="Pfam" id="PF13549">
    <property type="entry name" value="ATP-grasp_5"/>
    <property type="match status" value="1"/>
</dbReference>
<dbReference type="Gene3D" id="3.40.50.261">
    <property type="entry name" value="Succinyl-CoA synthetase domains"/>
    <property type="match status" value="2"/>
</dbReference>
<dbReference type="Proteomes" id="UP000642993">
    <property type="component" value="Unassembled WGS sequence"/>
</dbReference>
<dbReference type="InterPro" id="IPR032875">
    <property type="entry name" value="Succ_CoA_lig_flav_dom"/>
</dbReference>
<feature type="region of interest" description="Disordered" evidence="2">
    <location>
        <begin position="1"/>
        <end position="29"/>
    </location>
</feature>
<dbReference type="InterPro" id="IPR003781">
    <property type="entry name" value="CoA-bd"/>
</dbReference>
<dbReference type="CDD" id="cd04301">
    <property type="entry name" value="NAT_SF"/>
    <property type="match status" value="1"/>
</dbReference>
<comment type="caution">
    <text evidence="5">The sequence shown here is derived from an EMBL/GenBank/DDBJ whole genome shotgun (WGS) entry which is preliminary data.</text>
</comment>
<dbReference type="Gene3D" id="3.30.470.20">
    <property type="entry name" value="ATP-grasp fold, B domain"/>
    <property type="match status" value="1"/>
</dbReference>
<keyword evidence="1" id="KW-0547">Nucleotide-binding</keyword>
<evidence type="ECO:0000256" key="2">
    <source>
        <dbReference type="SAM" id="MobiDB-lite"/>
    </source>
</evidence>
<evidence type="ECO:0000259" key="3">
    <source>
        <dbReference type="PROSITE" id="PS50975"/>
    </source>
</evidence>
<evidence type="ECO:0000259" key="4">
    <source>
        <dbReference type="PROSITE" id="PS51186"/>
    </source>
</evidence>
<dbReference type="PROSITE" id="PS51186">
    <property type="entry name" value="GNAT"/>
    <property type="match status" value="1"/>
</dbReference>
<keyword evidence="6" id="KW-1185">Reference proteome</keyword>
<dbReference type="Pfam" id="PF13607">
    <property type="entry name" value="Succ_CoA_lig"/>
    <property type="match status" value="1"/>
</dbReference>
<dbReference type="Pfam" id="PF13302">
    <property type="entry name" value="Acetyltransf_3"/>
    <property type="match status" value="1"/>
</dbReference>
<dbReference type="Gene3D" id="3.30.1490.20">
    <property type="entry name" value="ATP-grasp fold, A domain"/>
    <property type="match status" value="1"/>
</dbReference>
<dbReference type="RefSeq" id="WP_192037824.1">
    <property type="nucleotide sequence ID" value="NZ_JACYWE010000001.1"/>
</dbReference>
<dbReference type="PANTHER" id="PTHR42793:SF1">
    <property type="entry name" value="PEPTIDYL-LYSINE N-ACETYLTRANSFERASE PATZ"/>
    <property type="match status" value="1"/>
</dbReference>
<dbReference type="InterPro" id="IPR016102">
    <property type="entry name" value="Succinyl-CoA_synth-like"/>
</dbReference>
<dbReference type="SUPFAM" id="SSF55729">
    <property type="entry name" value="Acyl-CoA N-acyltransferases (Nat)"/>
    <property type="match status" value="1"/>
</dbReference>
<dbReference type="Pfam" id="PF13380">
    <property type="entry name" value="CoA_binding_2"/>
    <property type="match status" value="1"/>
</dbReference>
<keyword evidence="1" id="KW-0067">ATP-binding</keyword>
<dbReference type="Gene3D" id="3.40.630.30">
    <property type="match status" value="1"/>
</dbReference>
<evidence type="ECO:0000256" key="1">
    <source>
        <dbReference type="PROSITE-ProRule" id="PRU00409"/>
    </source>
</evidence>
<dbReference type="SUPFAM" id="SSF52210">
    <property type="entry name" value="Succinyl-CoA synthetase domains"/>
    <property type="match status" value="2"/>
</dbReference>
<gene>
    <name evidence="5" type="ORF">HT102_02610</name>
</gene>
<evidence type="ECO:0000313" key="6">
    <source>
        <dbReference type="Proteomes" id="UP000642993"/>
    </source>
</evidence>
<dbReference type="AlphaFoldDB" id="A0A927JAM0"/>
<dbReference type="Gene3D" id="3.40.50.720">
    <property type="entry name" value="NAD(P)-binding Rossmann-like Domain"/>
    <property type="match status" value="1"/>
</dbReference>
<dbReference type="PROSITE" id="PS50975">
    <property type="entry name" value="ATP_GRASP"/>
    <property type="match status" value="1"/>
</dbReference>
<dbReference type="PANTHER" id="PTHR42793">
    <property type="entry name" value="COA BINDING DOMAIN CONTAINING PROTEIN"/>
    <property type="match status" value="1"/>
</dbReference>
<dbReference type="InterPro" id="IPR036291">
    <property type="entry name" value="NAD(P)-bd_dom_sf"/>
</dbReference>
<protein>
    <submittedName>
        <fullName evidence="5">GNAT family N-acetyltransferase</fullName>
    </submittedName>
</protein>
<feature type="domain" description="N-acetyltransferase" evidence="4">
    <location>
        <begin position="44"/>
        <end position="198"/>
    </location>
</feature>
<dbReference type="GO" id="GO:0016747">
    <property type="term" value="F:acyltransferase activity, transferring groups other than amino-acyl groups"/>
    <property type="evidence" value="ECO:0007669"/>
    <property type="project" value="InterPro"/>
</dbReference>
<proteinExistence type="predicted"/>
<reference evidence="5" key="1">
    <citation type="submission" date="2020-09" db="EMBL/GenBank/DDBJ databases">
        <title>Hoyosella lacisalsi sp. nov., a halotolerant actinobacterium isolated from soil of Lake Gudzhirganskoe.</title>
        <authorList>
            <person name="Yang Q."/>
            <person name="Guo P.Y."/>
            <person name="Liu S.W."/>
            <person name="Li F.N."/>
            <person name="Sun C.H."/>
        </authorList>
    </citation>
    <scope>NUCLEOTIDE SEQUENCE</scope>
    <source>
        <strain evidence="5">G463</strain>
    </source>
</reference>
<dbReference type="InterPro" id="IPR013815">
    <property type="entry name" value="ATP_grasp_subdomain_1"/>
</dbReference>
<evidence type="ECO:0000313" key="5">
    <source>
        <dbReference type="EMBL" id="MBD8505380.1"/>
    </source>
</evidence>
<dbReference type="GO" id="GO:0005524">
    <property type="term" value="F:ATP binding"/>
    <property type="evidence" value="ECO:0007669"/>
    <property type="project" value="UniProtKB-UniRule"/>
</dbReference>
<dbReference type="SUPFAM" id="SSF56059">
    <property type="entry name" value="Glutathione synthetase ATP-binding domain-like"/>
    <property type="match status" value="1"/>
</dbReference>
<name>A0A927JAM0_9ACTN</name>
<dbReference type="InterPro" id="IPR000182">
    <property type="entry name" value="GNAT_dom"/>
</dbReference>